<feature type="region of interest" description="Disordered" evidence="1">
    <location>
        <begin position="101"/>
        <end position="141"/>
    </location>
</feature>
<dbReference type="Proteomes" id="UP001375240">
    <property type="component" value="Unassembled WGS sequence"/>
</dbReference>
<feature type="compositionally biased region" description="Basic and acidic residues" evidence="1">
    <location>
        <begin position="213"/>
        <end position="227"/>
    </location>
</feature>
<feature type="compositionally biased region" description="Low complexity" evidence="1">
    <location>
        <begin position="382"/>
        <end position="400"/>
    </location>
</feature>
<feature type="region of interest" description="Disordered" evidence="1">
    <location>
        <begin position="175"/>
        <end position="451"/>
    </location>
</feature>
<dbReference type="EMBL" id="JAVHNQ010000002">
    <property type="protein sequence ID" value="KAK6355090.1"/>
    <property type="molecule type" value="Genomic_DNA"/>
</dbReference>
<feature type="compositionally biased region" description="Polar residues" evidence="1">
    <location>
        <begin position="228"/>
        <end position="238"/>
    </location>
</feature>
<feature type="compositionally biased region" description="Basic and acidic residues" evidence="1">
    <location>
        <begin position="175"/>
        <end position="199"/>
    </location>
</feature>
<protein>
    <submittedName>
        <fullName evidence="2">Uncharacterized protein</fullName>
    </submittedName>
</protein>
<feature type="compositionally biased region" description="Basic and acidic residues" evidence="1">
    <location>
        <begin position="441"/>
        <end position="451"/>
    </location>
</feature>
<dbReference type="AlphaFoldDB" id="A0AAV9V7T7"/>
<proteinExistence type="predicted"/>
<sequence length="461" mass="51316">MLKIKRWPCNETHADPNLECEICEVIPDGVVIKPSDWPPEAREVLRAANLRERDRIHKPLPITPKPSLSVLKPLEEFQTSESIYENQENKENIDVQNAAHVQAQAARSGDKGPSNGRVPCTPEKRTISPTPSLTSLPSPSSTTILTATAMTIKKIELDDIEVLQYIPISYDEEEDKKYAKATKDKGKERAESGYTKKEPGQNYKYSREQSQIQKEDSRTGDSRDEPMQKNQGQTTRAHGQSLKHGISPIDKENKGGNFTAYSGNHRSVSMPDSRRNPTSGNLLQVPPTDMRTGKALPPPNSPATVPQYHLPPMNPPSYLATNYFQTGRPSSPTPTLAIGRQQQGNTTNKLTKLPEHSTSHRQARFGDYLTVPHRPQHDLRRASYGPRSSSRPRTSFSGRPDISAPIASRPTTSLGQWSDMPLAARPETSMASISTQPSGHHNGDQSSEKKIGKFKKFFRMF</sequence>
<evidence type="ECO:0000313" key="3">
    <source>
        <dbReference type="Proteomes" id="UP001375240"/>
    </source>
</evidence>
<comment type="caution">
    <text evidence="2">The sequence shown here is derived from an EMBL/GenBank/DDBJ whole genome shotgun (WGS) entry which is preliminary data.</text>
</comment>
<gene>
    <name evidence="2" type="ORF">TWF696_004214</name>
</gene>
<feature type="compositionally biased region" description="Polar residues" evidence="1">
    <location>
        <begin position="429"/>
        <end position="439"/>
    </location>
</feature>
<evidence type="ECO:0000313" key="2">
    <source>
        <dbReference type="EMBL" id="KAK6355090.1"/>
    </source>
</evidence>
<keyword evidence="3" id="KW-1185">Reference proteome</keyword>
<feature type="compositionally biased region" description="Low complexity" evidence="1">
    <location>
        <begin position="127"/>
        <end position="141"/>
    </location>
</feature>
<accession>A0AAV9V7T7</accession>
<reference evidence="2 3" key="1">
    <citation type="submission" date="2019-10" db="EMBL/GenBank/DDBJ databases">
        <authorList>
            <person name="Palmer J.M."/>
        </authorList>
    </citation>
    <scope>NUCLEOTIDE SEQUENCE [LARGE SCALE GENOMIC DNA]</scope>
    <source>
        <strain evidence="2 3">TWF696</strain>
    </source>
</reference>
<organism evidence="2 3">
    <name type="scientific">Orbilia brochopaga</name>
    <dbReference type="NCBI Taxonomy" id="3140254"/>
    <lineage>
        <taxon>Eukaryota</taxon>
        <taxon>Fungi</taxon>
        <taxon>Dikarya</taxon>
        <taxon>Ascomycota</taxon>
        <taxon>Pezizomycotina</taxon>
        <taxon>Orbiliomycetes</taxon>
        <taxon>Orbiliales</taxon>
        <taxon>Orbiliaceae</taxon>
        <taxon>Orbilia</taxon>
    </lineage>
</organism>
<feature type="compositionally biased region" description="Polar residues" evidence="1">
    <location>
        <begin position="319"/>
        <end position="350"/>
    </location>
</feature>
<name>A0AAV9V7T7_9PEZI</name>
<evidence type="ECO:0000256" key="1">
    <source>
        <dbReference type="SAM" id="MobiDB-lite"/>
    </source>
</evidence>